<dbReference type="Proteomes" id="UP000233551">
    <property type="component" value="Unassembled WGS sequence"/>
</dbReference>
<dbReference type="EMBL" id="PGOL01002956">
    <property type="protein sequence ID" value="PKI44029.1"/>
    <property type="molecule type" value="Genomic_DNA"/>
</dbReference>
<name>A0A218VXH2_PUNGR</name>
<evidence type="ECO:0000313" key="2">
    <source>
        <dbReference type="EMBL" id="PKI44029.1"/>
    </source>
</evidence>
<dbReference type="AlphaFoldDB" id="A0A218VXH2"/>
<organism evidence="1 3">
    <name type="scientific">Punica granatum</name>
    <name type="common">Pomegranate</name>
    <dbReference type="NCBI Taxonomy" id="22663"/>
    <lineage>
        <taxon>Eukaryota</taxon>
        <taxon>Viridiplantae</taxon>
        <taxon>Streptophyta</taxon>
        <taxon>Embryophyta</taxon>
        <taxon>Tracheophyta</taxon>
        <taxon>Spermatophyta</taxon>
        <taxon>Magnoliopsida</taxon>
        <taxon>eudicotyledons</taxon>
        <taxon>Gunneridae</taxon>
        <taxon>Pentapetalae</taxon>
        <taxon>rosids</taxon>
        <taxon>malvids</taxon>
        <taxon>Myrtales</taxon>
        <taxon>Lythraceae</taxon>
        <taxon>Punica</taxon>
    </lineage>
</organism>
<proteinExistence type="predicted"/>
<gene>
    <name evidence="1" type="ORF">CDL15_Pgr028741</name>
    <name evidence="2" type="ORF">CRG98_035559</name>
</gene>
<dbReference type="EMBL" id="MTKT01005739">
    <property type="protein sequence ID" value="OWM65023.1"/>
    <property type="molecule type" value="Genomic_DNA"/>
</dbReference>
<keyword evidence="4" id="KW-1185">Reference proteome</keyword>
<reference evidence="1" key="2">
    <citation type="submission" date="2017-06" db="EMBL/GenBank/DDBJ databases">
        <title>The pomegranate genome and the genomics of punicalagin biosynthesis.</title>
        <authorList>
            <person name="Xu C."/>
        </authorList>
    </citation>
    <scope>NUCLEOTIDE SEQUENCE [LARGE SCALE GENOMIC DNA]</scope>
    <source>
        <tissue evidence="1">Fresh leaf</tissue>
    </source>
</reference>
<reference evidence="3" key="1">
    <citation type="journal article" date="2017" name="Plant J.">
        <title>The pomegranate (Punica granatum L.) genome and the genomics of punicalagin biosynthesis.</title>
        <authorList>
            <person name="Qin G."/>
            <person name="Xu C."/>
            <person name="Ming R."/>
            <person name="Tang H."/>
            <person name="Guyot R."/>
            <person name="Kramer E.M."/>
            <person name="Hu Y."/>
            <person name="Yi X."/>
            <person name="Qi Y."/>
            <person name="Xu X."/>
            <person name="Gao Z."/>
            <person name="Pan H."/>
            <person name="Jian J."/>
            <person name="Tian Y."/>
            <person name="Yue Z."/>
            <person name="Xu Y."/>
        </authorList>
    </citation>
    <scope>NUCLEOTIDE SEQUENCE [LARGE SCALE GENOMIC DNA]</scope>
    <source>
        <strain evidence="3">cv. Dabenzi</strain>
    </source>
</reference>
<protein>
    <submittedName>
        <fullName evidence="1">Uncharacterized protein</fullName>
    </submittedName>
</protein>
<evidence type="ECO:0000313" key="3">
    <source>
        <dbReference type="Proteomes" id="UP000197138"/>
    </source>
</evidence>
<accession>A0A218VXH2</accession>
<evidence type="ECO:0000313" key="4">
    <source>
        <dbReference type="Proteomes" id="UP000233551"/>
    </source>
</evidence>
<reference evidence="2 4" key="3">
    <citation type="submission" date="2017-11" db="EMBL/GenBank/DDBJ databases">
        <title>De-novo sequencing of pomegranate (Punica granatum L.) genome.</title>
        <authorList>
            <person name="Akparov Z."/>
            <person name="Amiraslanov A."/>
            <person name="Hajiyeva S."/>
            <person name="Abbasov M."/>
            <person name="Kaur K."/>
            <person name="Hamwieh A."/>
            <person name="Solovyev V."/>
            <person name="Salamov A."/>
            <person name="Braich B."/>
            <person name="Kosarev P."/>
            <person name="Mahmoud A."/>
            <person name="Hajiyev E."/>
            <person name="Babayeva S."/>
            <person name="Izzatullayeva V."/>
            <person name="Mammadov A."/>
            <person name="Mammadov A."/>
            <person name="Sharifova S."/>
            <person name="Ojaghi J."/>
            <person name="Eynullazada K."/>
            <person name="Bayramov B."/>
            <person name="Abdulazimova A."/>
            <person name="Shahmuradov I."/>
        </authorList>
    </citation>
    <scope>NUCLEOTIDE SEQUENCE [LARGE SCALE GENOMIC DNA]</scope>
    <source>
        <strain evidence="2">AG2017</strain>
        <strain evidence="4">cv. AG2017</strain>
        <tissue evidence="2">Leaf</tissue>
    </source>
</reference>
<dbReference type="Proteomes" id="UP000197138">
    <property type="component" value="Unassembled WGS sequence"/>
</dbReference>
<evidence type="ECO:0000313" key="1">
    <source>
        <dbReference type="EMBL" id="OWM65023.1"/>
    </source>
</evidence>
<sequence length="99" mass="10544">MGSRPYPEVWSDHSDFPIQALRNVTEYLSVAKNITALIFLPSNVMKDIDKLNVDLEEHHGGGGRGAASDDACRISATCEGESWGRVGLGVGSIAGKSGR</sequence>
<comment type="caution">
    <text evidence="1">The sequence shown here is derived from an EMBL/GenBank/DDBJ whole genome shotgun (WGS) entry which is preliminary data.</text>
</comment>